<dbReference type="AlphaFoldDB" id="A0A2V3Y4R0"/>
<evidence type="ECO:0000256" key="3">
    <source>
        <dbReference type="ARBA" id="ARBA00022801"/>
    </source>
</evidence>
<protein>
    <submittedName>
        <fullName evidence="9">N-acetylglucosamine-6-phosphate deacetylase</fullName>
    </submittedName>
</protein>
<dbReference type="InterPro" id="IPR006680">
    <property type="entry name" value="Amidohydro-rel"/>
</dbReference>
<dbReference type="InterPro" id="IPR032466">
    <property type="entry name" value="Metal_Hydrolase"/>
</dbReference>
<keyword evidence="2 7" id="KW-0479">Metal-binding</keyword>
<comment type="cofactor">
    <cofactor evidence="7">
        <name>a divalent metal cation</name>
        <dbReference type="ChEBI" id="CHEBI:60240"/>
    </cofactor>
    <text evidence="7">Binds 1 divalent metal cation per subunit.</text>
</comment>
<keyword evidence="10" id="KW-1185">Reference proteome</keyword>
<evidence type="ECO:0000256" key="4">
    <source>
        <dbReference type="ARBA" id="ARBA00023277"/>
    </source>
</evidence>
<organism evidence="9 10">
    <name type="scientific">Hungatella effluvii</name>
    <dbReference type="NCBI Taxonomy" id="1096246"/>
    <lineage>
        <taxon>Bacteria</taxon>
        <taxon>Bacillati</taxon>
        <taxon>Bacillota</taxon>
        <taxon>Clostridia</taxon>
        <taxon>Lachnospirales</taxon>
        <taxon>Lachnospiraceae</taxon>
        <taxon>Hungatella</taxon>
    </lineage>
</organism>
<dbReference type="GeneID" id="86062625"/>
<comment type="caution">
    <text evidence="9">The sequence shown here is derived from an EMBL/GenBank/DDBJ whole genome shotgun (WGS) entry which is preliminary data.</text>
</comment>
<evidence type="ECO:0000313" key="9">
    <source>
        <dbReference type="EMBL" id="PXX52138.1"/>
    </source>
</evidence>
<dbReference type="GO" id="GO:0008448">
    <property type="term" value="F:N-acetylglucosamine-6-phosphate deacetylase activity"/>
    <property type="evidence" value="ECO:0007669"/>
    <property type="project" value="InterPro"/>
</dbReference>
<reference evidence="9 10" key="1">
    <citation type="submission" date="2018-05" db="EMBL/GenBank/DDBJ databases">
        <title>Genomic Encyclopedia of Type Strains, Phase IV (KMG-IV): sequencing the most valuable type-strain genomes for metagenomic binning, comparative biology and taxonomic classification.</title>
        <authorList>
            <person name="Goeker M."/>
        </authorList>
    </citation>
    <scope>NUCLEOTIDE SEQUENCE [LARGE SCALE GENOMIC DNA]</scope>
    <source>
        <strain evidence="9 10">DSM 24995</strain>
    </source>
</reference>
<sequence length="357" mass="38492">MPQADEIINCEGDYVSPGLIDVHTHGGGGGSFLEPDYSQFQTALKAHLSHGTTTILPTALGRSAEEISAMAGLWRRLSKERGLPFVPGLFMEGPYTSSEQAAQGAGSGMKLKKRVMEETQWRTLWEAAQGSVIRWMAAPELPGAMEFGRFLKERGVRVCMGHSMADYDTAMEAQNNGYSCVVHLFTTMSTVTRTNGFRHGGLVEAGLLCDDLDVELICDGCHLPPELIRLAVKCKGYDRILLVSDSGPFAGTDAAGEQEMMGMKIIIEDGVAKMPDRSCFAGSIACADTLVRTCAVKTGIPLWAAVRMASKNPARYLGLQGKKGEIAVGADADLIIFDNDIHVKAVYLAGEEVRRNG</sequence>
<dbReference type="PIRSF" id="PIRSF038994">
    <property type="entry name" value="NagA"/>
    <property type="match status" value="1"/>
</dbReference>
<accession>A0A2V3Y4R0</accession>
<evidence type="ECO:0000256" key="6">
    <source>
        <dbReference type="PIRSR" id="PIRSR038994-1"/>
    </source>
</evidence>
<keyword evidence="3 5" id="KW-0378">Hydrolase</keyword>
<dbReference type="Proteomes" id="UP000248057">
    <property type="component" value="Unassembled WGS sequence"/>
</dbReference>
<evidence type="ECO:0000256" key="5">
    <source>
        <dbReference type="PIRNR" id="PIRNR038994"/>
    </source>
</evidence>
<evidence type="ECO:0000256" key="2">
    <source>
        <dbReference type="ARBA" id="ARBA00022723"/>
    </source>
</evidence>
<evidence type="ECO:0000313" key="10">
    <source>
        <dbReference type="Proteomes" id="UP000248057"/>
    </source>
</evidence>
<name>A0A2V3Y4R0_9FIRM</name>
<dbReference type="Gene3D" id="2.30.40.10">
    <property type="entry name" value="Urease, subunit C, domain 1"/>
    <property type="match status" value="1"/>
</dbReference>
<dbReference type="SUPFAM" id="SSF51556">
    <property type="entry name" value="Metallo-dependent hydrolases"/>
    <property type="match status" value="1"/>
</dbReference>
<feature type="active site" description="Proton donor/acceptor" evidence="6">
    <location>
        <position position="245"/>
    </location>
</feature>
<dbReference type="RefSeq" id="WP_110323933.1">
    <property type="nucleotide sequence ID" value="NZ_JAQETU010000003.1"/>
</dbReference>
<dbReference type="InterPro" id="IPR011059">
    <property type="entry name" value="Metal-dep_hydrolase_composite"/>
</dbReference>
<dbReference type="Gene3D" id="3.20.20.140">
    <property type="entry name" value="Metal-dependent hydrolases"/>
    <property type="match status" value="1"/>
</dbReference>
<keyword evidence="4 5" id="KW-0119">Carbohydrate metabolism</keyword>
<dbReference type="InterPro" id="IPR003764">
    <property type="entry name" value="GlcNAc_6-P_deAcase"/>
</dbReference>
<dbReference type="GO" id="GO:0006046">
    <property type="term" value="P:N-acetylglucosamine catabolic process"/>
    <property type="evidence" value="ECO:0007669"/>
    <property type="project" value="TreeGrafter"/>
</dbReference>
<evidence type="ECO:0000259" key="8">
    <source>
        <dbReference type="Pfam" id="PF01979"/>
    </source>
</evidence>
<evidence type="ECO:0000256" key="7">
    <source>
        <dbReference type="PIRSR" id="PIRSR038994-3"/>
    </source>
</evidence>
<gene>
    <name evidence="9" type="ORF">DFR60_108224</name>
</gene>
<dbReference type="EMBL" id="QJKD01000008">
    <property type="protein sequence ID" value="PXX52138.1"/>
    <property type="molecule type" value="Genomic_DNA"/>
</dbReference>
<evidence type="ECO:0000256" key="1">
    <source>
        <dbReference type="ARBA" id="ARBA00010716"/>
    </source>
</evidence>
<dbReference type="PANTHER" id="PTHR11113:SF14">
    <property type="entry name" value="N-ACETYLGLUCOSAMINE-6-PHOSPHATE DEACETYLASE"/>
    <property type="match status" value="1"/>
</dbReference>
<dbReference type="Pfam" id="PF01979">
    <property type="entry name" value="Amidohydro_1"/>
    <property type="match status" value="1"/>
</dbReference>
<comment type="similarity">
    <text evidence="1 5">Belongs to the metallo-dependent hydrolases superfamily. NagA family.</text>
</comment>
<dbReference type="SUPFAM" id="SSF51338">
    <property type="entry name" value="Composite domain of metallo-dependent hydrolases"/>
    <property type="match status" value="1"/>
</dbReference>
<proteinExistence type="inferred from homology"/>
<dbReference type="GO" id="GO:0046872">
    <property type="term" value="F:metal ion binding"/>
    <property type="evidence" value="ECO:0007669"/>
    <property type="project" value="UniProtKB-KW"/>
</dbReference>
<feature type="binding site" evidence="7">
    <location>
        <position position="183"/>
    </location>
    <ligand>
        <name>Zn(2+)</name>
        <dbReference type="ChEBI" id="CHEBI:29105"/>
    </ligand>
</feature>
<feature type="domain" description="Amidohydrolase-related" evidence="8">
    <location>
        <begin position="14"/>
        <end position="352"/>
    </location>
</feature>
<feature type="binding site" evidence="7">
    <location>
        <position position="162"/>
    </location>
    <ligand>
        <name>Zn(2+)</name>
        <dbReference type="ChEBI" id="CHEBI:29105"/>
    </ligand>
</feature>
<feature type="binding site" evidence="7">
    <location>
        <position position="92"/>
    </location>
    <ligand>
        <name>Zn(2+)</name>
        <dbReference type="ChEBI" id="CHEBI:29105"/>
    </ligand>
</feature>
<dbReference type="PANTHER" id="PTHR11113">
    <property type="entry name" value="N-ACETYLGLUCOSAMINE-6-PHOSPHATE DEACETYLASE"/>
    <property type="match status" value="1"/>
</dbReference>